<evidence type="ECO:0000313" key="1">
    <source>
        <dbReference type="EMBL" id="NEL55917.1"/>
    </source>
</evidence>
<gene>
    <name evidence="1" type="ORF">G1H19_18225</name>
</gene>
<dbReference type="EMBL" id="JAAGWK010000026">
    <property type="protein sequence ID" value="NEL55917.1"/>
    <property type="molecule type" value="Genomic_DNA"/>
</dbReference>
<dbReference type="RefSeq" id="WP_162392478.1">
    <property type="nucleotide sequence ID" value="NZ_JAABOZ010000002.1"/>
</dbReference>
<evidence type="ECO:0000313" key="2">
    <source>
        <dbReference type="Proteomes" id="UP000470470"/>
    </source>
</evidence>
<sequence length="106" mass="11677">MDSVVGTVEQWHDDLGWGVIASAWTPGNCWVHFSAVEVPGYRRLRVGQQVHLVAEHAEQDGCAHRAVRCWPVGQEPVPTPVETAPTAAYRSSLTLTFDTDVERPSP</sequence>
<keyword evidence="2" id="KW-1185">Reference proteome</keyword>
<dbReference type="InterPro" id="IPR012340">
    <property type="entry name" value="NA-bd_OB-fold"/>
</dbReference>
<organism evidence="1 2">
    <name type="scientific">Goekera deserti</name>
    <dbReference type="NCBI Taxonomy" id="2497753"/>
    <lineage>
        <taxon>Bacteria</taxon>
        <taxon>Bacillati</taxon>
        <taxon>Actinomycetota</taxon>
        <taxon>Actinomycetes</taxon>
        <taxon>Geodermatophilales</taxon>
        <taxon>Geodermatophilaceae</taxon>
        <taxon>Goekera</taxon>
    </lineage>
</organism>
<comment type="caution">
    <text evidence="1">The sequence shown here is derived from an EMBL/GenBank/DDBJ whole genome shotgun (WGS) entry which is preliminary data.</text>
</comment>
<dbReference type="SUPFAM" id="SSF50249">
    <property type="entry name" value="Nucleic acid-binding proteins"/>
    <property type="match status" value="1"/>
</dbReference>
<protein>
    <submittedName>
        <fullName evidence="1">Cold shock domain-containing protein</fullName>
    </submittedName>
</protein>
<name>A0A7K3WHN4_9ACTN</name>
<reference evidence="1 2" key="1">
    <citation type="submission" date="2020-02" db="EMBL/GenBank/DDBJ databases">
        <title>The whole genome sequence of CPCC 205119.</title>
        <authorList>
            <person name="Jiang Z."/>
        </authorList>
    </citation>
    <scope>NUCLEOTIDE SEQUENCE [LARGE SCALE GENOMIC DNA]</scope>
    <source>
        <strain evidence="1 2">CPCC 205119</strain>
    </source>
</reference>
<dbReference type="Proteomes" id="UP000470470">
    <property type="component" value="Unassembled WGS sequence"/>
</dbReference>
<accession>A0A7K3WHN4</accession>
<dbReference type="AlphaFoldDB" id="A0A7K3WHN4"/>
<proteinExistence type="predicted"/>
<dbReference type="Gene3D" id="2.40.50.140">
    <property type="entry name" value="Nucleic acid-binding proteins"/>
    <property type="match status" value="1"/>
</dbReference>